<dbReference type="AlphaFoldDB" id="B9X9T7"/>
<evidence type="ECO:0000313" key="3">
    <source>
        <dbReference type="Proteomes" id="UP000003688"/>
    </source>
</evidence>
<protein>
    <submittedName>
        <fullName evidence="2">Putative anti-sigma regulatory factor, serine/threonine protein kinase</fullName>
    </submittedName>
</protein>
<gene>
    <name evidence="2" type="ORF">Cflav_PD5873</name>
</gene>
<dbReference type="STRING" id="320771.Cflav_PD5873"/>
<evidence type="ECO:0000313" key="2">
    <source>
        <dbReference type="EMBL" id="EEF63238.1"/>
    </source>
</evidence>
<dbReference type="InterPro" id="IPR036890">
    <property type="entry name" value="HATPase_C_sf"/>
</dbReference>
<sequence length="170" mass="18684">MLCVGERVSRVRESIFVNWREDGMASAARVEITTSLDIVNARQKSRALAQELGFAGSEITLITAAVSEVARNILEYARQGELVFERLESGAKKGLKIVARDQGPGIPDIEQAMQYGYSTRDGGAGVGLPGARWLMDEFAIKSTVGKGTVITMKKWANQLGYQTNQRNFRD</sequence>
<dbReference type="GO" id="GO:0004674">
    <property type="term" value="F:protein serine/threonine kinase activity"/>
    <property type="evidence" value="ECO:0007669"/>
    <property type="project" value="UniProtKB-KW"/>
</dbReference>
<dbReference type="Pfam" id="PF13581">
    <property type="entry name" value="HATPase_c_2"/>
    <property type="match status" value="1"/>
</dbReference>
<keyword evidence="2" id="KW-0723">Serine/threonine-protein kinase</keyword>
<keyword evidence="2" id="KW-0808">Transferase</keyword>
<organism evidence="2 3">
    <name type="scientific">Pedosphaera parvula (strain Ellin514)</name>
    <dbReference type="NCBI Taxonomy" id="320771"/>
    <lineage>
        <taxon>Bacteria</taxon>
        <taxon>Pseudomonadati</taxon>
        <taxon>Verrucomicrobiota</taxon>
        <taxon>Pedosphaerae</taxon>
        <taxon>Pedosphaerales</taxon>
        <taxon>Pedosphaeraceae</taxon>
        <taxon>Pedosphaera</taxon>
    </lineage>
</organism>
<accession>B9X9T7</accession>
<dbReference type="Gene3D" id="3.30.565.10">
    <property type="entry name" value="Histidine kinase-like ATPase, C-terminal domain"/>
    <property type="match status" value="1"/>
</dbReference>
<dbReference type="EMBL" id="ABOX02000001">
    <property type="protein sequence ID" value="EEF63238.1"/>
    <property type="molecule type" value="Genomic_DNA"/>
</dbReference>
<reference evidence="2 3" key="1">
    <citation type="journal article" date="2011" name="J. Bacteriol.">
        <title>Genome sequence of 'Pedosphaera parvula' Ellin514, an aerobic Verrucomicrobial isolate from pasture soil.</title>
        <authorList>
            <person name="Kant R."/>
            <person name="van Passel M.W."/>
            <person name="Sangwan P."/>
            <person name="Palva A."/>
            <person name="Lucas S."/>
            <person name="Copeland A."/>
            <person name="Lapidus A."/>
            <person name="Glavina Del Rio T."/>
            <person name="Dalin E."/>
            <person name="Tice H."/>
            <person name="Bruce D."/>
            <person name="Goodwin L."/>
            <person name="Pitluck S."/>
            <person name="Chertkov O."/>
            <person name="Larimer F.W."/>
            <person name="Land M.L."/>
            <person name="Hauser L."/>
            <person name="Brettin T.S."/>
            <person name="Detter J.C."/>
            <person name="Han S."/>
            <person name="de Vos W.M."/>
            <person name="Janssen P.H."/>
            <person name="Smidt H."/>
        </authorList>
    </citation>
    <scope>NUCLEOTIDE SEQUENCE [LARGE SCALE GENOMIC DNA]</scope>
    <source>
        <strain evidence="2 3">Ellin514</strain>
    </source>
</reference>
<dbReference type="CDD" id="cd16934">
    <property type="entry name" value="HATPase_RsbT-like"/>
    <property type="match status" value="1"/>
</dbReference>
<keyword evidence="2" id="KW-0418">Kinase</keyword>
<dbReference type="Proteomes" id="UP000003688">
    <property type="component" value="Unassembled WGS sequence"/>
</dbReference>
<name>B9X9T7_PEDPL</name>
<dbReference type="SUPFAM" id="SSF55874">
    <property type="entry name" value="ATPase domain of HSP90 chaperone/DNA topoisomerase II/histidine kinase"/>
    <property type="match status" value="1"/>
</dbReference>
<evidence type="ECO:0000259" key="1">
    <source>
        <dbReference type="SMART" id="SM00387"/>
    </source>
</evidence>
<feature type="domain" description="Histidine kinase/HSP90-like ATPase" evidence="1">
    <location>
        <begin position="57"/>
        <end position="158"/>
    </location>
</feature>
<dbReference type="SMART" id="SM00387">
    <property type="entry name" value="HATPase_c"/>
    <property type="match status" value="1"/>
</dbReference>
<comment type="caution">
    <text evidence="2">The sequence shown here is derived from an EMBL/GenBank/DDBJ whole genome shotgun (WGS) entry which is preliminary data.</text>
</comment>
<dbReference type="InterPro" id="IPR003594">
    <property type="entry name" value="HATPase_dom"/>
</dbReference>
<keyword evidence="3" id="KW-1185">Reference proteome</keyword>
<proteinExistence type="predicted"/>